<dbReference type="Pfam" id="PF00988">
    <property type="entry name" value="CPSase_sm_chain"/>
    <property type="match status" value="1"/>
</dbReference>
<comment type="catalytic activity">
    <reaction evidence="22">
        <text>hydrogencarbonate + L-glutamine + 2 ATP + H2O = carbamoyl phosphate + L-glutamate + 2 ADP + phosphate + 2 H(+)</text>
        <dbReference type="Rhea" id="RHEA:18633"/>
        <dbReference type="ChEBI" id="CHEBI:15377"/>
        <dbReference type="ChEBI" id="CHEBI:15378"/>
        <dbReference type="ChEBI" id="CHEBI:17544"/>
        <dbReference type="ChEBI" id="CHEBI:29985"/>
        <dbReference type="ChEBI" id="CHEBI:30616"/>
        <dbReference type="ChEBI" id="CHEBI:43474"/>
        <dbReference type="ChEBI" id="CHEBI:58228"/>
        <dbReference type="ChEBI" id="CHEBI:58359"/>
        <dbReference type="ChEBI" id="CHEBI:456216"/>
        <dbReference type="EC" id="6.3.5.5"/>
    </reaction>
</comment>
<dbReference type="GO" id="GO:0006207">
    <property type="term" value="P:'de novo' pyrimidine nucleobase biosynthetic process"/>
    <property type="evidence" value="ECO:0007669"/>
    <property type="project" value="InterPro"/>
</dbReference>
<dbReference type="FunFam" id="3.40.50.20:FF:000002">
    <property type="entry name" value="Carbamoyl-phosphate synthase large chain"/>
    <property type="match status" value="1"/>
</dbReference>
<evidence type="ECO:0000256" key="28">
    <source>
        <dbReference type="SAM" id="MobiDB-lite"/>
    </source>
</evidence>
<dbReference type="CDD" id="cd01744">
    <property type="entry name" value="GATase1_CPSase"/>
    <property type="match status" value="1"/>
</dbReference>
<dbReference type="InterPro" id="IPR006131">
    <property type="entry name" value="Asp_carbamoyltransf_Asp/Orn-bd"/>
</dbReference>
<dbReference type="PROSITE" id="PS51855">
    <property type="entry name" value="MGS"/>
    <property type="match status" value="1"/>
</dbReference>
<evidence type="ECO:0000256" key="13">
    <source>
        <dbReference type="ARBA" id="ARBA00022840"/>
    </source>
</evidence>
<dbReference type="NCBIfam" id="NF002032">
    <property type="entry name" value="PRK00856.1"/>
    <property type="match status" value="1"/>
</dbReference>
<keyword evidence="12" id="KW-0378">Hydrolase</keyword>
<evidence type="ECO:0000256" key="20">
    <source>
        <dbReference type="ARBA" id="ARBA00044063"/>
    </source>
</evidence>
<dbReference type="EMBL" id="LK052960">
    <property type="protein sequence ID" value="CDR49341.1"/>
    <property type="molecule type" value="Genomic_DNA"/>
</dbReference>
<dbReference type="InterPro" id="IPR006275">
    <property type="entry name" value="CPSase_lsu"/>
</dbReference>
<dbReference type="GO" id="GO:0004088">
    <property type="term" value="F:carbamoyl-phosphate synthase (glutamine-hydrolyzing) activity"/>
    <property type="evidence" value="ECO:0007669"/>
    <property type="project" value="UniProtKB-EC"/>
</dbReference>
<comment type="pathway">
    <text evidence="3">Pyrimidine metabolism; UMP biosynthesis via de novo pathway; (S)-dihydroorotate from bicarbonate: step 2/3.</text>
</comment>
<comment type="catalytic activity">
    <reaction evidence="23">
        <text>carbamoyl phosphate + L-aspartate = N-carbamoyl-L-aspartate + phosphate + H(+)</text>
        <dbReference type="Rhea" id="RHEA:20013"/>
        <dbReference type="ChEBI" id="CHEBI:15378"/>
        <dbReference type="ChEBI" id="CHEBI:29991"/>
        <dbReference type="ChEBI" id="CHEBI:32814"/>
        <dbReference type="ChEBI" id="CHEBI:43474"/>
        <dbReference type="ChEBI" id="CHEBI:58228"/>
        <dbReference type="EC" id="2.1.3.2"/>
    </reaction>
</comment>
<dbReference type="Gene3D" id="3.30.470.20">
    <property type="entry name" value="ATP-grasp fold, B domain"/>
    <property type="match status" value="2"/>
</dbReference>
<dbReference type="NCBIfam" id="TIGR01368">
    <property type="entry name" value="CPSaseIIsmall"/>
    <property type="match status" value="1"/>
</dbReference>
<evidence type="ECO:0000256" key="5">
    <source>
        <dbReference type="ARBA" id="ARBA00012918"/>
    </source>
</evidence>
<evidence type="ECO:0000259" key="30">
    <source>
        <dbReference type="PROSITE" id="PS51855"/>
    </source>
</evidence>
<dbReference type="Pfam" id="PF00117">
    <property type="entry name" value="GATase"/>
    <property type="match status" value="1"/>
</dbReference>
<dbReference type="InterPro" id="IPR036914">
    <property type="entry name" value="MGS-like_dom_sf"/>
</dbReference>
<dbReference type="FunFam" id="3.20.20.140:FF:000036">
    <property type="entry name" value="Carbamoyl-phosphate synthase large chain"/>
    <property type="match status" value="1"/>
</dbReference>
<dbReference type="Gene3D" id="3.40.50.1380">
    <property type="entry name" value="Methylglyoxal synthase-like domain"/>
    <property type="match status" value="1"/>
</dbReference>
<dbReference type="SMART" id="SM00851">
    <property type="entry name" value="MGS"/>
    <property type="match status" value="1"/>
</dbReference>
<evidence type="ECO:0000256" key="11">
    <source>
        <dbReference type="ARBA" id="ARBA00022741"/>
    </source>
</evidence>
<dbReference type="PANTHER" id="PTHR11405:SF5">
    <property type="entry name" value="CAD PROTEIN"/>
    <property type="match status" value="1"/>
</dbReference>
<evidence type="ECO:0000256" key="6">
    <source>
        <dbReference type="ARBA" id="ARBA00013008"/>
    </source>
</evidence>
<dbReference type="InterPro" id="IPR002082">
    <property type="entry name" value="Asp_carbamoyltransf"/>
</dbReference>
<dbReference type="FunFam" id="3.40.50.20:FF:000011">
    <property type="entry name" value="CAD protein-like isoform X1"/>
    <property type="match status" value="1"/>
</dbReference>
<evidence type="ECO:0000256" key="3">
    <source>
        <dbReference type="ARBA" id="ARBA00004852"/>
    </source>
</evidence>
<keyword evidence="13 27" id="KW-0067">ATP-binding</keyword>
<dbReference type="FunFam" id="3.30.470.20:FF:000001">
    <property type="entry name" value="Carbamoyl-phosphate synthase large chain"/>
    <property type="match status" value="1"/>
</dbReference>
<comment type="pathway">
    <text evidence="2">Pyrimidine metabolism; UMP biosynthesis via de novo pathway; (S)-dihydroorotate from bicarbonate: step 1/3.</text>
</comment>
<evidence type="ECO:0000256" key="22">
    <source>
        <dbReference type="ARBA" id="ARBA00048816"/>
    </source>
</evidence>
<evidence type="ECO:0000256" key="25">
    <source>
        <dbReference type="ARBA" id="ARBA00058513"/>
    </source>
</evidence>
<dbReference type="Gene3D" id="3.30.1490.20">
    <property type="entry name" value="ATP-grasp fold, A domain"/>
    <property type="match status" value="1"/>
</dbReference>
<dbReference type="InterPro" id="IPR013815">
    <property type="entry name" value="ATP_grasp_subdomain_1"/>
</dbReference>
<keyword evidence="10" id="KW-0677">Repeat</keyword>
<evidence type="ECO:0000256" key="24">
    <source>
        <dbReference type="ARBA" id="ARBA00049534"/>
    </source>
</evidence>
<keyword evidence="9" id="KW-0808">Transferase</keyword>
<dbReference type="GO" id="GO:0006541">
    <property type="term" value="P:glutamine metabolic process"/>
    <property type="evidence" value="ECO:0007669"/>
    <property type="project" value="InterPro"/>
</dbReference>
<dbReference type="InterPro" id="IPR005480">
    <property type="entry name" value="CPSase_lsu_oligo"/>
</dbReference>
<dbReference type="PANTHER" id="PTHR11405">
    <property type="entry name" value="CARBAMOYLTRANSFERASE FAMILY MEMBER"/>
    <property type="match status" value="1"/>
</dbReference>
<evidence type="ECO:0000256" key="16">
    <source>
        <dbReference type="ARBA" id="ARBA00043968"/>
    </source>
</evidence>
<dbReference type="PROSITE" id="PS50975">
    <property type="entry name" value="ATP_GRASP"/>
    <property type="match status" value="2"/>
</dbReference>
<dbReference type="PROSITE" id="PS51273">
    <property type="entry name" value="GATASE_TYPE_1"/>
    <property type="match status" value="1"/>
</dbReference>
<dbReference type="SUPFAM" id="SSF52440">
    <property type="entry name" value="PreATP-grasp domain"/>
    <property type="match status" value="2"/>
</dbReference>
<keyword evidence="8" id="KW-0436">Ligase</keyword>
<dbReference type="SUPFAM" id="SSF51556">
    <property type="entry name" value="Metallo-dependent hydrolases"/>
    <property type="match status" value="1"/>
</dbReference>
<dbReference type="Pfam" id="PF02786">
    <property type="entry name" value="CPSase_L_D2"/>
    <property type="match status" value="2"/>
</dbReference>
<dbReference type="PROSITE" id="PS00097">
    <property type="entry name" value="CARBAMOYLTRANSFERASE"/>
    <property type="match status" value="1"/>
</dbReference>
<dbReference type="InterPro" id="IPR011607">
    <property type="entry name" value="MGS-like_dom"/>
</dbReference>
<dbReference type="GO" id="GO:0004359">
    <property type="term" value="F:glutaminase activity"/>
    <property type="evidence" value="ECO:0007669"/>
    <property type="project" value="UniProtKB-EC"/>
</dbReference>
<dbReference type="FunFam" id="1.10.1030.10:FF:000001">
    <property type="entry name" value="Carbamoyl-phosphate synthase large chain"/>
    <property type="match status" value="1"/>
</dbReference>
<evidence type="ECO:0000256" key="14">
    <source>
        <dbReference type="ARBA" id="ARBA00022975"/>
    </source>
</evidence>
<name>A0A061BH69_RHOTO</name>
<dbReference type="FunFam" id="3.30.470.20:FF:000004">
    <property type="entry name" value="Carbamoyl-phosphate synthase (glutamine-hydrolyzing)"/>
    <property type="match status" value="1"/>
</dbReference>
<organism evidence="31">
    <name type="scientific">Rhodotorula toruloides</name>
    <name type="common">Yeast</name>
    <name type="synonym">Rhodosporidium toruloides</name>
    <dbReference type="NCBI Taxonomy" id="5286"/>
    <lineage>
        <taxon>Eukaryota</taxon>
        <taxon>Fungi</taxon>
        <taxon>Dikarya</taxon>
        <taxon>Basidiomycota</taxon>
        <taxon>Pucciniomycotina</taxon>
        <taxon>Microbotryomycetes</taxon>
        <taxon>Sporidiobolales</taxon>
        <taxon>Sporidiobolaceae</taxon>
        <taxon>Rhodotorula</taxon>
    </lineage>
</organism>
<dbReference type="FunFam" id="3.30.1490.20:FF:000001">
    <property type="entry name" value="Carbamoyl-phosphate synthase large chain"/>
    <property type="match status" value="1"/>
</dbReference>
<feature type="domain" description="ATP-grasp" evidence="29">
    <location>
        <begin position="1154"/>
        <end position="1345"/>
    </location>
</feature>
<dbReference type="FunFam" id="3.50.30.20:FF:000002">
    <property type="entry name" value="Carbamoyl-phosphate synthase 1, mitochondrial"/>
    <property type="match status" value="1"/>
</dbReference>
<dbReference type="InterPro" id="IPR036480">
    <property type="entry name" value="CarbP_synth_ssu_N_sf"/>
</dbReference>
<evidence type="ECO:0000256" key="2">
    <source>
        <dbReference type="ARBA" id="ARBA00004812"/>
    </source>
</evidence>
<dbReference type="InterPro" id="IPR011761">
    <property type="entry name" value="ATP-grasp"/>
</dbReference>
<dbReference type="SUPFAM" id="SSF52317">
    <property type="entry name" value="Class I glutamine amidotransferase-like"/>
    <property type="match status" value="1"/>
</dbReference>
<comment type="function">
    <text evidence="25">Multifunctional protein that encodes the first 2 enzymatic activities of the de novo pyrimidine pathway: carbamoylphosphate synthetase (CPSase; EC 6.3.5.5) and aspartate transcarbamylase (ATCase; EC 2.1.3.2). The CPSase-function is accomplished in 2 steps, by a glutamine-dependent amidotransferase activity (GATase) that binds and cleaves glutamine to produce ammonia, followed by an ammonium-dependent carbamoyl phosphate synthetase, which reacts with the ammonia, hydrogencarbonate and ATP to form carbamoyl phosphate. The endogenously produced carbamoyl phosphate is sequestered and channeled to the ATCase active site. ATCase then catalyzes the formation of carbamoyl-L-aspartate from L-aspartate and carbamoyl phosphate.</text>
</comment>
<dbReference type="FunFam" id="3.40.50.1370:FF:000005">
    <property type="entry name" value="CAD protein-like isoform X1"/>
    <property type="match status" value="1"/>
</dbReference>
<evidence type="ECO:0000256" key="15">
    <source>
        <dbReference type="ARBA" id="ARBA00023268"/>
    </source>
</evidence>
<dbReference type="NCBIfam" id="NF003671">
    <property type="entry name" value="PRK05294.1"/>
    <property type="match status" value="1"/>
</dbReference>
<evidence type="ECO:0000256" key="19">
    <source>
        <dbReference type="ARBA" id="ARBA00043998"/>
    </source>
</evidence>
<dbReference type="Pfam" id="PF25596">
    <property type="entry name" value="CPSase_L_D1"/>
    <property type="match status" value="2"/>
</dbReference>
<evidence type="ECO:0000256" key="26">
    <source>
        <dbReference type="ARBA" id="ARBA00081752"/>
    </source>
</evidence>
<dbReference type="PROSITE" id="PS00866">
    <property type="entry name" value="CPSASE_1"/>
    <property type="match status" value="2"/>
</dbReference>
<reference evidence="31" key="1">
    <citation type="journal article" date="2014" name="Genome Announc.">
        <title>Draft genome sequence of Rhodosporidium toruloides CECT1137, an oleaginous yeast of biotechnological interest.</title>
        <authorList>
            <person name="Morin N."/>
            <person name="Calcas X."/>
            <person name="Devillers H."/>
            <person name="Durrens P."/>
            <person name="Sherman D.J."/>
            <person name="Nicaud J.-M."/>
            <person name="Neuveglise C."/>
        </authorList>
    </citation>
    <scope>NUCLEOTIDE SEQUENCE</scope>
    <source>
        <strain evidence="31">CECT1137</strain>
    </source>
</reference>
<dbReference type="EC" id="2.1.3.2" evidence="6"/>
<feature type="domain" description="ATP-grasp" evidence="29">
    <location>
        <begin position="618"/>
        <end position="810"/>
    </location>
</feature>
<comment type="catalytic activity">
    <reaction evidence="21">
        <text>hydrogencarbonate + NH4(+) + 2 ATP = carbamoyl phosphate + 2 ADP + phosphate + 2 H(+)</text>
        <dbReference type="Rhea" id="RHEA:18029"/>
        <dbReference type="ChEBI" id="CHEBI:15378"/>
        <dbReference type="ChEBI" id="CHEBI:17544"/>
        <dbReference type="ChEBI" id="CHEBI:28938"/>
        <dbReference type="ChEBI" id="CHEBI:30616"/>
        <dbReference type="ChEBI" id="CHEBI:43474"/>
        <dbReference type="ChEBI" id="CHEBI:58228"/>
        <dbReference type="ChEBI" id="CHEBI:456216"/>
        <dbReference type="EC" id="6.3.4.16"/>
    </reaction>
</comment>
<dbReference type="Gene3D" id="3.20.20.140">
    <property type="entry name" value="Metal-dependent hydrolases"/>
    <property type="match status" value="1"/>
</dbReference>
<dbReference type="NCBIfam" id="NF009475">
    <property type="entry name" value="PRK12838.1"/>
    <property type="match status" value="1"/>
</dbReference>
<proteinExistence type="inferred from homology"/>
<dbReference type="PRINTS" id="PR00099">
    <property type="entry name" value="CPSGATASE"/>
</dbReference>
<dbReference type="Gene3D" id="3.40.50.20">
    <property type="match status" value="2"/>
</dbReference>
<dbReference type="InterPro" id="IPR005483">
    <property type="entry name" value="CPSase_dom"/>
</dbReference>
<dbReference type="Gene3D" id="3.40.50.880">
    <property type="match status" value="1"/>
</dbReference>
<dbReference type="GO" id="GO:0016597">
    <property type="term" value="F:amino acid binding"/>
    <property type="evidence" value="ECO:0007669"/>
    <property type="project" value="InterPro"/>
</dbReference>
<feature type="region of interest" description="Disordered" evidence="28">
    <location>
        <begin position="1925"/>
        <end position="1958"/>
    </location>
</feature>
<dbReference type="NCBIfam" id="TIGR00670">
    <property type="entry name" value="asp_carb_tr"/>
    <property type="match status" value="1"/>
</dbReference>
<dbReference type="SUPFAM" id="SSF48108">
    <property type="entry name" value="Carbamoyl phosphate synthetase, large subunit connection domain"/>
    <property type="match status" value="1"/>
</dbReference>
<dbReference type="GO" id="GO:0006526">
    <property type="term" value="P:L-arginine biosynthetic process"/>
    <property type="evidence" value="ECO:0007669"/>
    <property type="project" value="TreeGrafter"/>
</dbReference>
<gene>
    <name evidence="31" type="ORF">RHTO0S_25e01684g</name>
</gene>
<dbReference type="InterPro" id="IPR017926">
    <property type="entry name" value="GATASE"/>
</dbReference>
<dbReference type="EC" id="6.3.5.5" evidence="4"/>
<evidence type="ECO:0000256" key="9">
    <source>
        <dbReference type="ARBA" id="ARBA00022679"/>
    </source>
</evidence>
<evidence type="ECO:0000256" key="18">
    <source>
        <dbReference type="ARBA" id="ARBA00043984"/>
    </source>
</evidence>
<feature type="compositionally biased region" description="Polar residues" evidence="28">
    <location>
        <begin position="1930"/>
        <end position="1946"/>
    </location>
</feature>
<comment type="similarity">
    <text evidence="16">In the 3rd section; belongs to the metallo-dependent hydrolases superfamily. DHOase family. CAD subfamily.</text>
</comment>
<dbReference type="HAMAP" id="MF_00001">
    <property type="entry name" value="Asp_carb_tr"/>
    <property type="match status" value="1"/>
</dbReference>
<dbReference type="Pfam" id="PF00185">
    <property type="entry name" value="OTCace"/>
    <property type="match status" value="1"/>
</dbReference>
<dbReference type="InterPro" id="IPR006130">
    <property type="entry name" value="Asp/Orn_carbamoylTrfase"/>
</dbReference>
<comment type="catalytic activity">
    <reaction evidence="24">
        <text>L-glutamine + H2O = L-glutamate + NH4(+)</text>
        <dbReference type="Rhea" id="RHEA:15889"/>
        <dbReference type="ChEBI" id="CHEBI:15377"/>
        <dbReference type="ChEBI" id="CHEBI:28938"/>
        <dbReference type="ChEBI" id="CHEBI:29985"/>
        <dbReference type="ChEBI" id="CHEBI:58359"/>
        <dbReference type="EC" id="3.5.1.2"/>
    </reaction>
</comment>
<dbReference type="GO" id="GO:0044205">
    <property type="term" value="P:'de novo' UMP biosynthetic process"/>
    <property type="evidence" value="ECO:0007669"/>
    <property type="project" value="UniProtKB-UniPathway"/>
</dbReference>
<dbReference type="FunFam" id="3.40.50.1380:FF:000009">
    <property type="entry name" value="Carbamoyl-phosphate synthase, large subunit"/>
    <property type="match status" value="1"/>
</dbReference>
<feature type="region of interest" description="Disordered" evidence="28">
    <location>
        <begin position="1"/>
        <end position="30"/>
    </location>
</feature>
<dbReference type="SUPFAM" id="SSF52021">
    <property type="entry name" value="Carbamoyl phosphate synthetase, small subunit N-terminal domain"/>
    <property type="match status" value="1"/>
</dbReference>
<dbReference type="EC" id="3.5.1.2" evidence="5"/>
<evidence type="ECO:0000256" key="8">
    <source>
        <dbReference type="ARBA" id="ARBA00022598"/>
    </source>
</evidence>
<dbReference type="InterPro" id="IPR016185">
    <property type="entry name" value="PreATP-grasp_dom_sf"/>
</dbReference>
<dbReference type="GO" id="GO:0005951">
    <property type="term" value="C:carbamoyl-phosphate synthase complex"/>
    <property type="evidence" value="ECO:0007669"/>
    <property type="project" value="TreeGrafter"/>
</dbReference>
<evidence type="ECO:0000256" key="12">
    <source>
        <dbReference type="ARBA" id="ARBA00022801"/>
    </source>
</evidence>
<dbReference type="SUPFAM" id="SSF53671">
    <property type="entry name" value="Aspartate/ornithine carbamoyltransferase"/>
    <property type="match status" value="1"/>
</dbReference>
<evidence type="ECO:0000256" key="27">
    <source>
        <dbReference type="PROSITE-ProRule" id="PRU00409"/>
    </source>
</evidence>
<comment type="cofactor">
    <cofactor evidence="1">
        <name>Zn(2+)</name>
        <dbReference type="ChEBI" id="CHEBI:29105"/>
    </cofactor>
</comment>
<evidence type="ECO:0000256" key="4">
    <source>
        <dbReference type="ARBA" id="ARBA00012738"/>
    </source>
</evidence>
<dbReference type="Pfam" id="PF02142">
    <property type="entry name" value="MGS"/>
    <property type="match status" value="1"/>
</dbReference>
<dbReference type="InterPro" id="IPR006274">
    <property type="entry name" value="CarbamoylP_synth_ssu"/>
</dbReference>
<dbReference type="InterPro" id="IPR005479">
    <property type="entry name" value="CPAse_ATP-bd"/>
</dbReference>
<dbReference type="HAMAP" id="MF_01209">
    <property type="entry name" value="CPSase_S_chain"/>
    <property type="match status" value="1"/>
</dbReference>
<comment type="similarity">
    <text evidence="17">In the C-terminal section; belongs to the aspartate/ornithine carbamoyltransferase superfamily. ATCase family.</text>
</comment>
<evidence type="ECO:0000256" key="10">
    <source>
        <dbReference type="ARBA" id="ARBA00022737"/>
    </source>
</evidence>
<evidence type="ECO:0000256" key="21">
    <source>
        <dbReference type="ARBA" id="ARBA00047359"/>
    </source>
</evidence>
<dbReference type="EC" id="6.3.4.16" evidence="20"/>
<dbReference type="GO" id="GO:0046872">
    <property type="term" value="F:metal ion binding"/>
    <property type="evidence" value="ECO:0007669"/>
    <property type="project" value="InterPro"/>
</dbReference>
<dbReference type="InterPro" id="IPR036897">
    <property type="entry name" value="CarbamoylP_synth_lsu_oligo_sf"/>
</dbReference>
<dbReference type="PRINTS" id="PR00101">
    <property type="entry name" value="ATCASE"/>
</dbReference>
<dbReference type="PRINTS" id="PR00100">
    <property type="entry name" value="AOTCASE"/>
</dbReference>
<dbReference type="GO" id="GO:0005524">
    <property type="term" value="F:ATP binding"/>
    <property type="evidence" value="ECO:0007669"/>
    <property type="project" value="UniProtKB-UniRule"/>
</dbReference>
<dbReference type="FunFam" id="3.40.50.880:FF:000025">
    <property type="entry name" value="Bifunctional pyrimidine biosynthesis protein"/>
    <property type="match status" value="1"/>
</dbReference>
<dbReference type="CDD" id="cd01423">
    <property type="entry name" value="MGS_CPS_I_III"/>
    <property type="match status" value="1"/>
</dbReference>
<keyword evidence="7" id="KW-0597">Phosphoprotein</keyword>
<dbReference type="OrthoDB" id="1924069at2759"/>
<feature type="domain" description="MGS-like" evidence="30">
    <location>
        <begin position="1411"/>
        <end position="1592"/>
    </location>
</feature>
<keyword evidence="11 27" id="KW-0547">Nucleotide-binding</keyword>
<dbReference type="InterPro" id="IPR006132">
    <property type="entry name" value="Asp/Orn_carbamoyltranf_P-bd"/>
</dbReference>
<keyword evidence="14" id="KW-0665">Pyrimidine biosynthesis</keyword>
<dbReference type="SMART" id="SM01097">
    <property type="entry name" value="CPSase_sm_chain"/>
    <property type="match status" value="1"/>
</dbReference>
<dbReference type="InterPro" id="IPR002474">
    <property type="entry name" value="CarbamoylP_synth_ssu_N"/>
</dbReference>
<dbReference type="SMART" id="SM01096">
    <property type="entry name" value="CPSase_L_D3"/>
    <property type="match status" value="1"/>
</dbReference>
<dbReference type="SUPFAM" id="SSF56059">
    <property type="entry name" value="Glutathione synthetase ATP-binding domain-like"/>
    <property type="match status" value="2"/>
</dbReference>
<protein>
    <recommendedName>
        <fullName evidence="26">Pyrimidine-specific carbamoyl phosphate synthase-aspartate carbamoyl transferase</fullName>
        <ecNumber evidence="6">2.1.3.2</ecNumber>
        <ecNumber evidence="5">3.5.1.2</ecNumber>
        <ecNumber evidence="20">6.3.4.16</ecNumber>
        <ecNumber evidence="4">6.3.5.5</ecNumber>
    </recommendedName>
</protein>
<dbReference type="InterPro" id="IPR032466">
    <property type="entry name" value="Metal_Hydrolase"/>
</dbReference>
<dbReference type="Gene3D" id="3.40.50.1370">
    <property type="entry name" value="Aspartate/ornithine carbamoyltransferase"/>
    <property type="match status" value="2"/>
</dbReference>
<dbReference type="GO" id="GO:0004070">
    <property type="term" value="F:aspartate carbamoyltransferase activity"/>
    <property type="evidence" value="ECO:0007669"/>
    <property type="project" value="UniProtKB-EC"/>
</dbReference>
<sequence>MAATPPALDLQVPAAPAAPAPSRPASPSARIAGRPVQPIVSLPAQEIASLYPGPDAPLRGVDPKLKTERMLLELADGSAYEGYSFGADKSIAGECVFTTGMVGYPESLTDPSYSGQILVLTYPLIGSYGVPKRPAKGTVNPASLPHEFESYKIHVAGLIVSNYSGAGDDFSNHSAFSELADWLKEEGIPAIYGVDTRDLTKKLRERGSTIGRLSQRKKGVEVEEGAFNWREAYEQLEYHDPNADNLVAAVSTPQPVLYPADSGVTPVKHTSGRNLRVICVDVGMKYNQIRCFTKRGVELKVVPYDYDYLSPNEEPFDGLFVSNGPGDPATLKSTTAILAKAIEAAKVPIFGICLGHQLLARASGASTLKLKYGNRGANIPCTSLVTGRCYITSQNHGYAVDTQTLQQGWKELFINANDSSNEGIYSTERPYFSVQFHPESAPGPRDTEFLFDTFISAIQKSLEKQANGEKLTGPVVFPGGDAAENAAKTPRVDVRKVLVLGSGGLSIGQAGEFDYSGSQAIKALKEEGIYTILINPNIATIQTSKGLADKVYFLPVTADSVRKVIQHERPDGIYCTFGGQTALQVGIKLKDEFEGLGVKVLGTPIETIITTEDRELFAQAMEQIGEKCAKSAAANSVQECIDAANDIGYPVIVRAAFALGGLGSGFANNEKELVELCTKAFATSSQVLVERSMKGWKEIEYEVVRDCRDNCITVCNMENFDPLGIHTGDSIVVAPSQTLTDSDYNMLRTTAVNVIRHLGVVGECNIQYALNPHSQEYCIIEVNARLSRSSALASKATGYPLAYTAAKLGLNIPLNEIKNSVTKNTSACFEPSLDYLVVKIPRWDLKKFTRVSSSLSSSMKSVGEVMAIGKTFEETIQKAIRAIDPSFAGFGKNAFPMEEVDEELQNPTDRRLFAIANALHAGRSVEEVHKLTNIDRWFLHKLEHIVQVDKTVSQYTASQIPRGLLHCAKRTGFSDAQIAKALGSNELAVRRLRLDYGITPRVKQIDTVAAEFPAFTNYLYMTYNGAAHDVSFGDKGIMVLGSGVYRIGSSVEFDWCAVRAIRTIRERGFKTVMVNYNPETVSTDYDEADRLYFEVISLETILDIYEAETSSGVVVSMGGQTSNNIALPLHRQGVKILGTSPENIDMAENRYKFSRMLDKLGVDQPLWKELSTMEAAHEFCNKVGYPVLVRPSYVLSGAAMNVVYSGDDLDAYLKQAAAVSREYPVVVTKYVEEAKEIEMDAVARDGKLVMHYVSEHVENAGVHSGDATLILPPQDLDPETVRRIEEATRKIGAALNVSGPFNIQFLAKNNEIKVIECNVRAARSFPFVSKVTGIDAIELATDIMLGLPVTPYPELNLPKDYVGIKVPQFSFGRLAGADPILGVEMASTGEVACFGRDKYEAYLKALLSTGMKLPKQNILFSIGPYKEKVELLPSIQKLHSLGYNIFATVGTADFLQEHGVPVKYLEALDEEDDRKAQKSEYSLREHIANNKIDLYVNLPSKNRYRRPANYMSKGYRSRRMAVDFAVPLVTNVKCAKLLIQAIARNPSLEISNVDYKTSSRTVVLPGLVNTRCFVPGVAAPGSKDFAAVTKAALAGGFTTVQVLPVGDKASVVDSPSLDVARDNAASAACDYSLAIAATADNASHLTGELIAGARTLFLPSQNLSASNDKVSTVAEHFSAWPLNKPIVTDARTTDLASVLLLASLHGRSVHVTNVQTENDISLISLSKDKDLKVTCDVSIYSLFLTREEFPGSTCLPTAKDQAALWDHLDTIDVFAVGALPFRLATELGKPYSPEAGQEEAMQLLLTAVHDGRLSLDDIISRLSENPRAIFDLPPSPTETYVEVEVDRTVVVPRRSYWSPLEGKKLAGAVHRVVLRGETLLLDGQFVARGAPAGRDLSALAGASKTERRQARFSVSATRPSLASIGMPTRENVTSPTMAPVSSQALATKSPKLASARSPRLEATESALQPSLMSLATDPVASSLAPVSPMASLRKLLSAASRAYNRRHVLSVRSFNRDDLHTLFGVASEMRMLTERGIPIDIMRGRVLSTLFYEPSTRTSASFEAAMARLGGSTVAVTPETSSVVKGETLADTVRTLGCYADIIALRHPAAGSAQEAARYAPVPVINAGDGIGEHPTQAFLDIYTIREELGTVNGLTITMVGDLKNGRTVHSLVKLLSLYSVSLIFVAPPALSMPESVKAEAEKAGIPVFETTSLASVIGQTDVLYVTRVQQERFASQAEYDAVKDSYIVNNEILSGAKEHCIVMHPLPRNAELDPSVDLDARRASYWRQVRFGLFVRMALLALVAAGSA</sequence>
<accession>A0A061BH69</accession>
<dbReference type="PRINTS" id="PR00098">
    <property type="entry name" value="CPSASE"/>
</dbReference>
<comment type="similarity">
    <text evidence="19">In the 2nd section; belongs to the CarB family.</text>
</comment>
<dbReference type="InterPro" id="IPR029062">
    <property type="entry name" value="Class_I_gatase-like"/>
</dbReference>
<comment type="similarity">
    <text evidence="18">In the N-terminal section; belongs to the CarA family.</text>
</comment>
<dbReference type="NCBIfam" id="TIGR01369">
    <property type="entry name" value="CPSaseII_lrg"/>
    <property type="match status" value="1"/>
</dbReference>
<evidence type="ECO:0000256" key="7">
    <source>
        <dbReference type="ARBA" id="ARBA00022553"/>
    </source>
</evidence>
<dbReference type="Gene3D" id="3.50.30.20">
    <property type="entry name" value="Carbamoyl-phosphate synthase small subunit, N-terminal domain"/>
    <property type="match status" value="1"/>
</dbReference>
<evidence type="ECO:0000259" key="29">
    <source>
        <dbReference type="PROSITE" id="PS50975"/>
    </source>
</evidence>
<dbReference type="InterPro" id="IPR035686">
    <property type="entry name" value="CPSase_GATase1"/>
</dbReference>
<dbReference type="GO" id="GO:0004087">
    <property type="term" value="F:carbamoyl-phosphate synthase (ammonia) activity"/>
    <property type="evidence" value="ECO:0007669"/>
    <property type="project" value="UniProtKB-EC"/>
</dbReference>
<keyword evidence="15" id="KW-0511">Multifunctional enzyme</keyword>
<dbReference type="InterPro" id="IPR058047">
    <property type="entry name" value="CPSase_preATP-grasp"/>
</dbReference>
<evidence type="ECO:0000313" key="31">
    <source>
        <dbReference type="EMBL" id="CDR49341.1"/>
    </source>
</evidence>
<dbReference type="NCBIfam" id="NF009455">
    <property type="entry name" value="PRK12815.1"/>
    <property type="match status" value="1"/>
</dbReference>
<dbReference type="InterPro" id="IPR036901">
    <property type="entry name" value="Asp/Orn_carbamoylTrfase_sf"/>
</dbReference>
<dbReference type="PROSITE" id="PS00867">
    <property type="entry name" value="CPSASE_2"/>
    <property type="match status" value="2"/>
</dbReference>
<dbReference type="Gene3D" id="1.10.1030.10">
    <property type="entry name" value="Carbamoyl-phosphate synthetase, large subunit oligomerisation domain"/>
    <property type="match status" value="1"/>
</dbReference>
<evidence type="ECO:0000256" key="17">
    <source>
        <dbReference type="ARBA" id="ARBA00043979"/>
    </source>
</evidence>
<dbReference type="SUPFAM" id="SSF52335">
    <property type="entry name" value="Methylglyoxal synthase-like"/>
    <property type="match status" value="1"/>
</dbReference>
<dbReference type="UniPathway" id="UPA00070">
    <property type="reaction ID" value="UER00115"/>
</dbReference>
<evidence type="ECO:0000256" key="1">
    <source>
        <dbReference type="ARBA" id="ARBA00001947"/>
    </source>
</evidence>
<evidence type="ECO:0000256" key="23">
    <source>
        <dbReference type="ARBA" id="ARBA00048859"/>
    </source>
</evidence>
<dbReference type="Pfam" id="PF02729">
    <property type="entry name" value="OTCace_N"/>
    <property type="match status" value="1"/>
</dbReference>
<dbReference type="Pfam" id="PF02787">
    <property type="entry name" value="CPSase_L_D3"/>
    <property type="match status" value="1"/>
</dbReference>
<dbReference type="FunFam" id="3.40.50.1370:FF:000002">
    <property type="entry name" value="Aspartate carbamoyltransferase 2"/>
    <property type="match status" value="1"/>
</dbReference>